<keyword evidence="4" id="KW-1185">Reference proteome</keyword>
<organism evidence="3 4">
    <name type="scientific">Telmatospirillum siberiense</name>
    <dbReference type="NCBI Taxonomy" id="382514"/>
    <lineage>
        <taxon>Bacteria</taxon>
        <taxon>Pseudomonadati</taxon>
        <taxon>Pseudomonadota</taxon>
        <taxon>Alphaproteobacteria</taxon>
        <taxon>Rhodospirillales</taxon>
        <taxon>Rhodospirillaceae</taxon>
        <taxon>Telmatospirillum</taxon>
    </lineage>
</organism>
<dbReference type="Proteomes" id="UP000233293">
    <property type="component" value="Unassembled WGS sequence"/>
</dbReference>
<feature type="region of interest" description="Disordered" evidence="1">
    <location>
        <begin position="136"/>
        <end position="183"/>
    </location>
</feature>
<evidence type="ECO:0000313" key="3">
    <source>
        <dbReference type="EMBL" id="PKU25869.1"/>
    </source>
</evidence>
<name>A0A2N3PZR1_9PROT</name>
<evidence type="ECO:0000256" key="2">
    <source>
        <dbReference type="SAM" id="Phobius"/>
    </source>
</evidence>
<keyword evidence="2" id="KW-0472">Membrane</keyword>
<accession>A0A2N3PZR1</accession>
<evidence type="ECO:0000313" key="4">
    <source>
        <dbReference type="Proteomes" id="UP000233293"/>
    </source>
</evidence>
<dbReference type="AlphaFoldDB" id="A0A2N3PZR1"/>
<dbReference type="EMBL" id="PIUM01000003">
    <property type="protein sequence ID" value="PKU25869.1"/>
    <property type="molecule type" value="Genomic_DNA"/>
</dbReference>
<feature type="transmembrane region" description="Helical" evidence="2">
    <location>
        <begin position="6"/>
        <end position="28"/>
    </location>
</feature>
<proteinExistence type="predicted"/>
<comment type="caution">
    <text evidence="3">The sequence shown here is derived from an EMBL/GenBank/DDBJ whole genome shotgun (WGS) entry which is preliminary data.</text>
</comment>
<evidence type="ECO:0000256" key="1">
    <source>
        <dbReference type="SAM" id="MobiDB-lite"/>
    </source>
</evidence>
<sequence length="183" mass="19935">MDFWSVTFVSLSAGLVLTIGGALVIYMGSLVKSAYQLKIEIKGDVEEAFRRLEGDVEKKIRKVKHELVEEVDKIKVALQTDNQRKISEMLDGFSKRLSACETALASDRTEIGTVLEGLRRDVTVLDQRLRFVRREQKATREPQGVGATLEAAEAASDTASSTEGEADIPPADTDGDMATSGTA</sequence>
<protein>
    <submittedName>
        <fullName evidence="3">Uncharacterized protein</fullName>
    </submittedName>
</protein>
<feature type="compositionally biased region" description="Low complexity" evidence="1">
    <location>
        <begin position="144"/>
        <end position="163"/>
    </location>
</feature>
<keyword evidence="2" id="KW-0812">Transmembrane</keyword>
<gene>
    <name evidence="3" type="ORF">CWS72_04755</name>
</gene>
<reference evidence="4" key="1">
    <citation type="submission" date="2017-12" db="EMBL/GenBank/DDBJ databases">
        <title>Draft genome sequence of Telmatospirillum siberiense 26-4b1T, an acidotolerant peatland alphaproteobacterium potentially involved in sulfur cycling.</title>
        <authorList>
            <person name="Hausmann B."/>
            <person name="Pjevac P."/>
            <person name="Schreck K."/>
            <person name="Herbold C.W."/>
            <person name="Daims H."/>
            <person name="Wagner M."/>
            <person name="Pester M."/>
            <person name="Loy A."/>
        </authorList>
    </citation>
    <scope>NUCLEOTIDE SEQUENCE [LARGE SCALE GENOMIC DNA]</scope>
    <source>
        <strain evidence="4">26-4b1</strain>
    </source>
</reference>
<keyword evidence="2" id="KW-1133">Transmembrane helix</keyword>